<evidence type="ECO:0000313" key="2">
    <source>
        <dbReference type="EMBL" id="GAA1746242.1"/>
    </source>
</evidence>
<protein>
    <recommendedName>
        <fullName evidence="1">ChrR-like cupin domain-containing protein</fullName>
    </recommendedName>
</protein>
<name>A0ABN2K171_9ACTN</name>
<keyword evidence="3" id="KW-1185">Reference proteome</keyword>
<dbReference type="RefSeq" id="WP_344202694.1">
    <property type="nucleotide sequence ID" value="NZ_BAAAME010000005.1"/>
</dbReference>
<dbReference type="InterPro" id="IPR025979">
    <property type="entry name" value="ChrR-like_cupin_dom"/>
</dbReference>
<dbReference type="Gene3D" id="2.60.120.10">
    <property type="entry name" value="Jelly Rolls"/>
    <property type="match status" value="1"/>
</dbReference>
<dbReference type="Pfam" id="PF12973">
    <property type="entry name" value="Cupin_7"/>
    <property type="match status" value="1"/>
</dbReference>
<gene>
    <name evidence="2" type="ORF">GCM10009710_27790</name>
</gene>
<dbReference type="EMBL" id="BAAAME010000005">
    <property type="protein sequence ID" value="GAA1746242.1"/>
    <property type="molecule type" value="Genomic_DNA"/>
</dbReference>
<reference evidence="2 3" key="1">
    <citation type="journal article" date="2019" name="Int. J. Syst. Evol. Microbiol.">
        <title>The Global Catalogue of Microorganisms (GCM) 10K type strain sequencing project: providing services to taxonomists for standard genome sequencing and annotation.</title>
        <authorList>
            <consortium name="The Broad Institute Genomics Platform"/>
            <consortium name="The Broad Institute Genome Sequencing Center for Infectious Disease"/>
            <person name="Wu L."/>
            <person name="Ma J."/>
        </authorList>
    </citation>
    <scope>NUCLEOTIDE SEQUENCE [LARGE SCALE GENOMIC DNA]</scope>
    <source>
        <strain evidence="2 3">JCM 13518</strain>
    </source>
</reference>
<sequence>MPRPTELDLTDLDAQAWRSVPMPGSNGGIELVPLAAPEGHFSILGRFPAGFERLTPGGYHASEEVLVLDGELLLEGGTYRRGDLVVVPAEYLRTDMRSPQGCVVLAWFAGPADFLAAEDLEACTDVITSVQVDGASGALVGSGVAEWSVGEALVAGGGSPTLEVVAADLSRWARGQAAVPSDDALVRRGP</sequence>
<dbReference type="InterPro" id="IPR011051">
    <property type="entry name" value="RmlC_Cupin_sf"/>
</dbReference>
<dbReference type="SUPFAM" id="SSF51182">
    <property type="entry name" value="RmlC-like cupins"/>
    <property type="match status" value="1"/>
</dbReference>
<dbReference type="Proteomes" id="UP001501057">
    <property type="component" value="Unassembled WGS sequence"/>
</dbReference>
<proteinExistence type="predicted"/>
<comment type="caution">
    <text evidence="2">The sequence shown here is derived from an EMBL/GenBank/DDBJ whole genome shotgun (WGS) entry which is preliminary data.</text>
</comment>
<dbReference type="InterPro" id="IPR014710">
    <property type="entry name" value="RmlC-like_jellyroll"/>
</dbReference>
<evidence type="ECO:0000259" key="1">
    <source>
        <dbReference type="Pfam" id="PF12973"/>
    </source>
</evidence>
<feature type="domain" description="ChrR-like cupin" evidence="1">
    <location>
        <begin position="9"/>
        <end position="106"/>
    </location>
</feature>
<organism evidence="2 3">
    <name type="scientific">Aeromicrobium alkaliterrae</name>
    <dbReference type="NCBI Taxonomy" id="302168"/>
    <lineage>
        <taxon>Bacteria</taxon>
        <taxon>Bacillati</taxon>
        <taxon>Actinomycetota</taxon>
        <taxon>Actinomycetes</taxon>
        <taxon>Propionibacteriales</taxon>
        <taxon>Nocardioidaceae</taxon>
        <taxon>Aeromicrobium</taxon>
    </lineage>
</organism>
<accession>A0ABN2K171</accession>
<evidence type="ECO:0000313" key="3">
    <source>
        <dbReference type="Proteomes" id="UP001501057"/>
    </source>
</evidence>